<reference evidence="1 2" key="1">
    <citation type="journal article" date="2019" name="Nat. Ecol. Evol.">
        <title>Megaphylogeny resolves global patterns of mushroom evolution.</title>
        <authorList>
            <person name="Varga T."/>
            <person name="Krizsan K."/>
            <person name="Foldi C."/>
            <person name="Dima B."/>
            <person name="Sanchez-Garcia M."/>
            <person name="Sanchez-Ramirez S."/>
            <person name="Szollosi G.J."/>
            <person name="Szarkandi J.G."/>
            <person name="Papp V."/>
            <person name="Albert L."/>
            <person name="Andreopoulos W."/>
            <person name="Angelini C."/>
            <person name="Antonin V."/>
            <person name="Barry K.W."/>
            <person name="Bougher N.L."/>
            <person name="Buchanan P."/>
            <person name="Buyck B."/>
            <person name="Bense V."/>
            <person name="Catcheside P."/>
            <person name="Chovatia M."/>
            <person name="Cooper J."/>
            <person name="Damon W."/>
            <person name="Desjardin D."/>
            <person name="Finy P."/>
            <person name="Geml J."/>
            <person name="Haridas S."/>
            <person name="Hughes K."/>
            <person name="Justo A."/>
            <person name="Karasinski D."/>
            <person name="Kautmanova I."/>
            <person name="Kiss B."/>
            <person name="Kocsube S."/>
            <person name="Kotiranta H."/>
            <person name="LaButti K.M."/>
            <person name="Lechner B.E."/>
            <person name="Liimatainen K."/>
            <person name="Lipzen A."/>
            <person name="Lukacs Z."/>
            <person name="Mihaltcheva S."/>
            <person name="Morgado L.N."/>
            <person name="Niskanen T."/>
            <person name="Noordeloos M.E."/>
            <person name="Ohm R.A."/>
            <person name="Ortiz-Santana B."/>
            <person name="Ovrebo C."/>
            <person name="Racz N."/>
            <person name="Riley R."/>
            <person name="Savchenko A."/>
            <person name="Shiryaev A."/>
            <person name="Soop K."/>
            <person name="Spirin V."/>
            <person name="Szebenyi C."/>
            <person name="Tomsovsky M."/>
            <person name="Tulloss R.E."/>
            <person name="Uehling J."/>
            <person name="Grigoriev I.V."/>
            <person name="Vagvolgyi C."/>
            <person name="Papp T."/>
            <person name="Martin F.M."/>
            <person name="Miettinen O."/>
            <person name="Hibbett D.S."/>
            <person name="Nagy L.G."/>
        </authorList>
    </citation>
    <scope>NUCLEOTIDE SEQUENCE [LARGE SCALE GENOMIC DNA]</scope>
    <source>
        <strain evidence="1 2">NL-1719</strain>
    </source>
</reference>
<evidence type="ECO:0000313" key="1">
    <source>
        <dbReference type="EMBL" id="TFK73507.1"/>
    </source>
</evidence>
<gene>
    <name evidence="1" type="ORF">BDN72DRAFT_956503</name>
</gene>
<sequence>MPAIAAPSPKPAPDPSNIPPADFDAGLNTSNAWTTEHRLTRTLSTSLPTPGANGYASDEEPDLSRATPSGSIHDNDTNGDTNGHSPDGGVEEGEGEDDYGFPEPGEGRPARALYAFEGKPEFRELNVEAGDDLEVLKEEVGDGWSLVRVLAVGEVGLVPKTYYTFTSDFTPAPDLEFPEPPTTGGVLSAYARRKEGSTSSTRTVRGAPLTGSNASTQSIPTTPLLPQNTGEWRNALLPNFRQSLLGGKSLNRFSSFVTSGAEEWVLKGTGSAEAQEEDAALAGAAATTPFGHIRLTSGSSSDSSPFGDSKEGEYGDNLHSPYKFLHSRENTSVSFLNQPAPFAPSIIGPGSQIAEGSNGKSVVPATSEADRHFVDAGPSWKEKLPPFRVMVHSPSKRTSVLTGAYTIYNVTSLFQPNGIPESNEDEEPGEEVKDEYVDHEHPAATRITVQRRFSHFVILHTALTRRLPGIALPPLPEKQYAGRFSDDFVEARRGDLERYIEKIVRHPVARYAEIVTFFLACESELEWKRLLPKHLAIPPAGPAFYARIYHPAFNVDAEDAEEAVERFDVHTKAVGKGVQGLRNIFGRIREARIEMSKAERLLSYSLLSLVTSKTLASAPLSGIQEDEDEDEEHDTKFQKGSMNENGAWCWREDCQACLGMTKALQKTSETLQNIADLYDDHARRTQLATQESLKGMAHPHSLYEPVITTHRSTLTRYREAIAVANGTTTDGRVRVPLLSLPKPIRQLLISDTDTNSNSTTPPSPNSTLVSPANNLLYKNQTNGDKTATNTNTQSNINHTTSHNGNGNGHGRHNGNGIHLNDEHHAQMDARTAAALKHGLSRVLTTNSRLNPSPPLSTFRHIPGLPSFPWKQSSHEEMAARCETVLNTTMAEMDTYHTQKVEDFTTLAKEHLDGEIELYEQILTRLRVARANLDPEALSELGETPRVPSIYERELESPQARLNPKPLMQPCPHVFDSAPMRPVSVAIQEGMGMLLGGSGQSRGSVFGKFW</sequence>
<dbReference type="EMBL" id="ML208275">
    <property type="protein sequence ID" value="TFK73507.1"/>
    <property type="molecule type" value="Genomic_DNA"/>
</dbReference>
<name>A0ACD3B929_9AGAR</name>
<evidence type="ECO:0000313" key="2">
    <source>
        <dbReference type="Proteomes" id="UP000308600"/>
    </source>
</evidence>
<keyword evidence="2" id="KW-1185">Reference proteome</keyword>
<protein>
    <submittedName>
        <fullName evidence="1">Uncharacterized protein</fullName>
    </submittedName>
</protein>
<accession>A0ACD3B929</accession>
<organism evidence="1 2">
    <name type="scientific">Pluteus cervinus</name>
    <dbReference type="NCBI Taxonomy" id="181527"/>
    <lineage>
        <taxon>Eukaryota</taxon>
        <taxon>Fungi</taxon>
        <taxon>Dikarya</taxon>
        <taxon>Basidiomycota</taxon>
        <taxon>Agaricomycotina</taxon>
        <taxon>Agaricomycetes</taxon>
        <taxon>Agaricomycetidae</taxon>
        <taxon>Agaricales</taxon>
        <taxon>Pluteineae</taxon>
        <taxon>Pluteaceae</taxon>
        <taxon>Pluteus</taxon>
    </lineage>
</organism>
<dbReference type="Proteomes" id="UP000308600">
    <property type="component" value="Unassembled WGS sequence"/>
</dbReference>
<proteinExistence type="predicted"/>